<dbReference type="AlphaFoldDB" id="A0A2P7BFS6"/>
<accession>A0A2P7BFS6</accession>
<dbReference type="OrthoDB" id="8115627at2"/>
<reference evidence="2" key="1">
    <citation type="submission" date="2017-11" db="EMBL/GenBank/DDBJ databases">
        <authorList>
            <person name="Kuznetsova I."/>
            <person name="Sazanova A."/>
            <person name="Chirak E."/>
            <person name="Safronova V."/>
            <person name="Willems A."/>
        </authorList>
    </citation>
    <scope>NUCLEOTIDE SEQUENCE [LARGE SCALE GENOMIC DNA]</scope>
    <source>
        <strain evidence="2">CCBAU 03422</strain>
    </source>
</reference>
<keyword evidence="2" id="KW-1185">Reference proteome</keyword>
<dbReference type="EMBL" id="PGGM01000003">
    <property type="protein sequence ID" value="PSH65334.1"/>
    <property type="molecule type" value="Genomic_DNA"/>
</dbReference>
<gene>
    <name evidence="1" type="ORF">CU103_10055</name>
</gene>
<dbReference type="RefSeq" id="WP_106663749.1">
    <property type="nucleotide sequence ID" value="NZ_PGGM01000003.1"/>
</dbReference>
<organism evidence="1 2">
    <name type="scientific">Phyllobacterium sophorae</name>
    <dbReference type="NCBI Taxonomy" id="1520277"/>
    <lineage>
        <taxon>Bacteria</taxon>
        <taxon>Pseudomonadati</taxon>
        <taxon>Pseudomonadota</taxon>
        <taxon>Alphaproteobacteria</taxon>
        <taxon>Hyphomicrobiales</taxon>
        <taxon>Phyllobacteriaceae</taxon>
        <taxon>Phyllobacterium</taxon>
    </lineage>
</organism>
<protein>
    <submittedName>
        <fullName evidence="1">Uncharacterized protein</fullName>
    </submittedName>
</protein>
<proteinExistence type="predicted"/>
<evidence type="ECO:0000313" key="2">
    <source>
        <dbReference type="Proteomes" id="UP000241764"/>
    </source>
</evidence>
<evidence type="ECO:0000313" key="1">
    <source>
        <dbReference type="EMBL" id="PSH65334.1"/>
    </source>
</evidence>
<dbReference type="Proteomes" id="UP000241764">
    <property type="component" value="Unassembled WGS sequence"/>
</dbReference>
<name>A0A2P7BFS6_9HYPH</name>
<sequence>MLRLISQHTYTTEQWDLMQRAHVKASEMLGRCSHSHEHANRLARTVMKLFDQGLRDDLIIAARAVEQEVTATRIASERDSSIVTKG</sequence>
<comment type="caution">
    <text evidence="1">The sequence shown here is derived from an EMBL/GenBank/DDBJ whole genome shotgun (WGS) entry which is preliminary data.</text>
</comment>